<keyword evidence="11" id="KW-0963">Cytoplasm</keyword>
<dbReference type="Gene3D" id="3.10.50.40">
    <property type="match status" value="1"/>
</dbReference>
<evidence type="ECO:0000259" key="15">
    <source>
        <dbReference type="PROSITE" id="PS50059"/>
    </source>
</evidence>
<dbReference type="KEGG" id="tcd:AAIA72_05350"/>
<sequence length="447" mass="50009">MQVSVESTSAIERKMTIGIPAERVESEVEKRLKEAVKTVRMNGFRPGKVPMHVVRQRYGASVRQEVIGELMRDAYVEALGKENLQPAGYPRFEPKSMEAGKDVEFAAIFEVYPEIEVKGLEELELTRRTAVVEDTDVDSMIAQLRKQAAEYEEVEDAAAEGDRVTVDYKGTIDGEAFEGGSAEDAQIELGSGRMIPGFEEGIVGMKAGETRTIDVTFPEDYHAENLAGKTAQFEISVKKVERPSLPELNEEFFKKFGVEEGGEEAFRAEVRKNMEREAKGALNSKLKQQIIEQLLAKNEFDIPSALIEQEVETLKKDAAARFGMPEESALQLPSELFTEQAERRVRTGLLFAEIIKKEELKADDERIEAKAREIAEGYQEPEQVIEYYTNTPEARAQLETVVLEDLVVETILGKAKVSEETVTYEAAIKPDEAPATKNEDEAEKEAE</sequence>
<dbReference type="FunFam" id="3.10.50.40:FF:000001">
    <property type="entry name" value="Trigger factor"/>
    <property type="match status" value="1"/>
</dbReference>
<evidence type="ECO:0000256" key="2">
    <source>
        <dbReference type="ARBA" id="ARBA00005464"/>
    </source>
</evidence>
<comment type="domain">
    <text evidence="11">Consists of 3 domains; the N-terminus binds the ribosome, the middle domain has PPIase activity, while the C-terminus has intrinsic chaperone activity on its own.</text>
</comment>
<comment type="catalytic activity">
    <reaction evidence="1 11 12">
        <text>[protein]-peptidylproline (omega=180) = [protein]-peptidylproline (omega=0)</text>
        <dbReference type="Rhea" id="RHEA:16237"/>
        <dbReference type="Rhea" id="RHEA-COMP:10747"/>
        <dbReference type="Rhea" id="RHEA-COMP:10748"/>
        <dbReference type="ChEBI" id="CHEBI:83833"/>
        <dbReference type="ChEBI" id="CHEBI:83834"/>
        <dbReference type="EC" id="5.2.1.8"/>
    </reaction>
</comment>
<dbReference type="SUPFAM" id="SSF102735">
    <property type="entry name" value="Trigger factor ribosome-binding domain"/>
    <property type="match status" value="1"/>
</dbReference>
<dbReference type="HAMAP" id="MF_00303">
    <property type="entry name" value="Trigger_factor_Tig"/>
    <property type="match status" value="1"/>
</dbReference>
<feature type="region of interest" description="Disordered" evidence="14">
    <location>
        <begin position="425"/>
        <end position="447"/>
    </location>
</feature>
<dbReference type="EC" id="5.2.1.8" evidence="3 11"/>
<dbReference type="GO" id="GO:0015031">
    <property type="term" value="P:protein transport"/>
    <property type="evidence" value="ECO:0007669"/>
    <property type="project" value="UniProtKB-UniRule"/>
</dbReference>
<dbReference type="GO" id="GO:0051083">
    <property type="term" value="P:'de novo' cotranslational protein folding"/>
    <property type="evidence" value="ECO:0007669"/>
    <property type="project" value="TreeGrafter"/>
</dbReference>
<keyword evidence="8 11" id="KW-0413">Isomerase</keyword>
<dbReference type="GO" id="GO:0005737">
    <property type="term" value="C:cytoplasm"/>
    <property type="evidence" value="ECO:0007669"/>
    <property type="project" value="UniProtKB-SubCell"/>
</dbReference>
<evidence type="ECO:0000256" key="14">
    <source>
        <dbReference type="SAM" id="MobiDB-lite"/>
    </source>
</evidence>
<dbReference type="InterPro" id="IPR036611">
    <property type="entry name" value="Trigger_fac_ribosome-bd_sf"/>
</dbReference>
<dbReference type="PROSITE" id="PS50059">
    <property type="entry name" value="FKBP_PPIASE"/>
    <property type="match status" value="1"/>
</dbReference>
<keyword evidence="5 11" id="KW-0132">Cell division</keyword>
<dbReference type="Gene3D" id="3.30.70.1050">
    <property type="entry name" value="Trigger factor ribosome-binding domain"/>
    <property type="match status" value="1"/>
</dbReference>
<proteinExistence type="inferred from homology"/>
<dbReference type="GO" id="GO:0043335">
    <property type="term" value="P:protein unfolding"/>
    <property type="evidence" value="ECO:0007669"/>
    <property type="project" value="TreeGrafter"/>
</dbReference>
<evidence type="ECO:0000256" key="10">
    <source>
        <dbReference type="ARBA" id="ARBA00029986"/>
    </source>
</evidence>
<evidence type="ECO:0000256" key="5">
    <source>
        <dbReference type="ARBA" id="ARBA00022618"/>
    </source>
</evidence>
<evidence type="ECO:0000256" key="12">
    <source>
        <dbReference type="PROSITE-ProRule" id="PRU00277"/>
    </source>
</evidence>
<dbReference type="InterPro" id="IPR001179">
    <property type="entry name" value="PPIase_FKBP_dom"/>
</dbReference>
<comment type="similarity">
    <text evidence="2 11 13">Belongs to the FKBP-type PPIase family. Tig subfamily.</text>
</comment>
<gene>
    <name evidence="11 16" type="primary">tig</name>
    <name evidence="16" type="ORF">AAIA72_05350</name>
</gene>
<evidence type="ECO:0000256" key="6">
    <source>
        <dbReference type="ARBA" id="ARBA00023110"/>
    </source>
</evidence>
<comment type="subcellular location">
    <subcellularLocation>
        <location evidence="11">Cytoplasm</location>
    </subcellularLocation>
    <text evidence="11">About half TF is bound to the ribosome near the polypeptide exit tunnel while the other half is free in the cytoplasm.</text>
</comment>
<evidence type="ECO:0000256" key="13">
    <source>
        <dbReference type="RuleBase" id="RU003914"/>
    </source>
</evidence>
<evidence type="ECO:0000313" key="16">
    <source>
        <dbReference type="EMBL" id="XDT73399.1"/>
    </source>
</evidence>
<dbReference type="InterPro" id="IPR008880">
    <property type="entry name" value="Trigger_fac_C"/>
</dbReference>
<dbReference type="InterPro" id="IPR005215">
    <property type="entry name" value="Trig_fac"/>
</dbReference>
<dbReference type="GO" id="GO:0043022">
    <property type="term" value="F:ribosome binding"/>
    <property type="evidence" value="ECO:0007669"/>
    <property type="project" value="TreeGrafter"/>
</dbReference>
<dbReference type="GO" id="GO:0003755">
    <property type="term" value="F:peptidyl-prolyl cis-trans isomerase activity"/>
    <property type="evidence" value="ECO:0007669"/>
    <property type="project" value="UniProtKB-UniRule"/>
</dbReference>
<dbReference type="PANTHER" id="PTHR30560:SF3">
    <property type="entry name" value="TRIGGER FACTOR-LIKE PROTEIN TIG, CHLOROPLASTIC"/>
    <property type="match status" value="1"/>
</dbReference>
<accession>A0AB39UZL5</accession>
<dbReference type="PANTHER" id="PTHR30560">
    <property type="entry name" value="TRIGGER FACTOR CHAPERONE AND PEPTIDYL-PROLYL CIS/TRANS ISOMERASE"/>
    <property type="match status" value="1"/>
</dbReference>
<dbReference type="GO" id="GO:0051301">
    <property type="term" value="P:cell division"/>
    <property type="evidence" value="ECO:0007669"/>
    <property type="project" value="UniProtKB-KW"/>
</dbReference>
<dbReference type="AlphaFoldDB" id="A0AB39UZL5"/>
<reference evidence="16" key="1">
    <citation type="submission" date="2024-05" db="EMBL/GenBank/DDBJ databases">
        <title>Genome sequencing of novel strain.</title>
        <authorList>
            <person name="Ganbat D."/>
            <person name="Ganbat S."/>
            <person name="Lee S.-J."/>
        </authorList>
    </citation>
    <scope>NUCLEOTIDE SEQUENCE</scope>
    <source>
        <strain evidence="16">SMD15-11</strain>
    </source>
</reference>
<evidence type="ECO:0000256" key="4">
    <source>
        <dbReference type="ARBA" id="ARBA00016902"/>
    </source>
</evidence>
<dbReference type="SUPFAM" id="SSF109998">
    <property type="entry name" value="Triger factor/SurA peptide-binding domain-like"/>
    <property type="match status" value="1"/>
</dbReference>
<dbReference type="InterPro" id="IPR046357">
    <property type="entry name" value="PPIase_dom_sf"/>
</dbReference>
<dbReference type="SUPFAM" id="SSF54534">
    <property type="entry name" value="FKBP-like"/>
    <property type="match status" value="1"/>
</dbReference>
<protein>
    <recommendedName>
        <fullName evidence="4 11">Trigger factor</fullName>
        <shortName evidence="11">TF</shortName>
        <ecNumber evidence="3 11">5.2.1.8</ecNumber>
    </recommendedName>
    <alternativeName>
        <fullName evidence="10 11">PPIase</fullName>
    </alternativeName>
</protein>
<dbReference type="NCBIfam" id="TIGR00115">
    <property type="entry name" value="tig"/>
    <property type="match status" value="1"/>
</dbReference>
<dbReference type="InterPro" id="IPR037041">
    <property type="entry name" value="Trigger_fac_C_sf"/>
</dbReference>
<dbReference type="Pfam" id="PF00254">
    <property type="entry name" value="FKBP_C"/>
    <property type="match status" value="1"/>
</dbReference>
<keyword evidence="9 11" id="KW-0131">Cell cycle</keyword>
<feature type="compositionally biased region" description="Basic and acidic residues" evidence="14">
    <location>
        <begin position="428"/>
        <end position="447"/>
    </location>
</feature>
<organism evidence="16">
    <name type="scientific">Thermohahella caldifontis</name>
    <dbReference type="NCBI Taxonomy" id="3142973"/>
    <lineage>
        <taxon>Bacteria</taxon>
        <taxon>Pseudomonadati</taxon>
        <taxon>Pseudomonadota</taxon>
        <taxon>Gammaproteobacteria</taxon>
        <taxon>Oceanospirillales</taxon>
        <taxon>Hahellaceae</taxon>
        <taxon>Thermohahella</taxon>
    </lineage>
</organism>
<dbReference type="Gene3D" id="1.10.3120.10">
    <property type="entry name" value="Trigger factor, C-terminal domain"/>
    <property type="match status" value="1"/>
</dbReference>
<dbReference type="PIRSF" id="PIRSF003095">
    <property type="entry name" value="Trigger_factor"/>
    <property type="match status" value="1"/>
</dbReference>
<dbReference type="RefSeq" id="WP_369602393.1">
    <property type="nucleotide sequence ID" value="NZ_CP154858.1"/>
</dbReference>
<evidence type="ECO:0000256" key="1">
    <source>
        <dbReference type="ARBA" id="ARBA00000971"/>
    </source>
</evidence>
<keyword evidence="6 11" id="KW-0697">Rotamase</keyword>
<evidence type="ECO:0000256" key="11">
    <source>
        <dbReference type="HAMAP-Rule" id="MF_00303"/>
    </source>
</evidence>
<dbReference type="EMBL" id="CP154858">
    <property type="protein sequence ID" value="XDT73399.1"/>
    <property type="molecule type" value="Genomic_DNA"/>
</dbReference>
<dbReference type="InterPro" id="IPR027304">
    <property type="entry name" value="Trigger_fact/SurA_dom_sf"/>
</dbReference>
<dbReference type="InterPro" id="IPR008881">
    <property type="entry name" value="Trigger_fac_ribosome-bd_bac"/>
</dbReference>
<comment type="function">
    <text evidence="11">Involved in protein export. Acts as a chaperone by maintaining the newly synthesized protein in an open conformation. Functions as a peptidyl-prolyl cis-trans isomerase.</text>
</comment>
<evidence type="ECO:0000256" key="9">
    <source>
        <dbReference type="ARBA" id="ARBA00023306"/>
    </source>
</evidence>
<evidence type="ECO:0000256" key="3">
    <source>
        <dbReference type="ARBA" id="ARBA00013194"/>
    </source>
</evidence>
<evidence type="ECO:0000256" key="8">
    <source>
        <dbReference type="ARBA" id="ARBA00023235"/>
    </source>
</evidence>
<dbReference type="Pfam" id="PF05697">
    <property type="entry name" value="Trigger_N"/>
    <property type="match status" value="1"/>
</dbReference>
<keyword evidence="7 11" id="KW-0143">Chaperone</keyword>
<dbReference type="GO" id="GO:0044183">
    <property type="term" value="F:protein folding chaperone"/>
    <property type="evidence" value="ECO:0007669"/>
    <property type="project" value="TreeGrafter"/>
</dbReference>
<feature type="domain" description="PPIase FKBP-type" evidence="15">
    <location>
        <begin position="161"/>
        <end position="246"/>
    </location>
</feature>
<dbReference type="Pfam" id="PF05698">
    <property type="entry name" value="Trigger_C"/>
    <property type="match status" value="1"/>
</dbReference>
<name>A0AB39UZL5_9GAMM</name>
<evidence type="ECO:0000256" key="7">
    <source>
        <dbReference type="ARBA" id="ARBA00023186"/>
    </source>
</evidence>